<accession>A0A8H4U4R0</accession>
<reference evidence="6" key="2">
    <citation type="submission" date="2020-05" db="EMBL/GenBank/DDBJ databases">
        <authorList>
            <person name="Kim H.-S."/>
            <person name="Proctor R.H."/>
            <person name="Brown D.W."/>
        </authorList>
    </citation>
    <scope>NUCLEOTIDE SEQUENCE</scope>
    <source>
        <strain evidence="6">NRRL 20472</strain>
    </source>
</reference>
<evidence type="ECO:0000256" key="1">
    <source>
        <dbReference type="ARBA" id="ARBA00005179"/>
    </source>
</evidence>
<dbReference type="OrthoDB" id="2094832at2759"/>
<dbReference type="Pfam" id="PF13649">
    <property type="entry name" value="Methyltransf_25"/>
    <property type="match status" value="1"/>
</dbReference>
<dbReference type="Proteomes" id="UP000622797">
    <property type="component" value="Unassembled WGS sequence"/>
</dbReference>
<dbReference type="PANTHER" id="PTHR35897:SF1">
    <property type="entry name" value="METHYLTRANSFERASE AUSD"/>
    <property type="match status" value="1"/>
</dbReference>
<comment type="pathway">
    <text evidence="1">Secondary metabolite biosynthesis.</text>
</comment>
<evidence type="ECO:0000256" key="2">
    <source>
        <dbReference type="ARBA" id="ARBA00022679"/>
    </source>
</evidence>
<evidence type="ECO:0000313" key="6">
    <source>
        <dbReference type="EMBL" id="KAF4969554.1"/>
    </source>
</evidence>
<dbReference type="EMBL" id="JABEXW010000158">
    <property type="protein sequence ID" value="KAF4969554.1"/>
    <property type="molecule type" value="Genomic_DNA"/>
</dbReference>
<dbReference type="PANTHER" id="PTHR35897">
    <property type="entry name" value="METHYLTRANSFERASE AUSD"/>
    <property type="match status" value="1"/>
</dbReference>
<keyword evidence="2" id="KW-0808">Transferase</keyword>
<protein>
    <recommendedName>
        <fullName evidence="5">Methyltransferase domain-containing protein</fullName>
    </recommendedName>
</protein>
<organism evidence="6 7">
    <name type="scientific">Fusarium sarcochroum</name>
    <dbReference type="NCBI Taxonomy" id="1208366"/>
    <lineage>
        <taxon>Eukaryota</taxon>
        <taxon>Fungi</taxon>
        <taxon>Dikarya</taxon>
        <taxon>Ascomycota</taxon>
        <taxon>Pezizomycotina</taxon>
        <taxon>Sordariomycetes</taxon>
        <taxon>Hypocreomycetidae</taxon>
        <taxon>Hypocreales</taxon>
        <taxon>Nectriaceae</taxon>
        <taxon>Fusarium</taxon>
        <taxon>Fusarium lateritium species complex</taxon>
    </lineage>
</organism>
<dbReference type="AlphaFoldDB" id="A0A8H4U4R0"/>
<proteinExistence type="inferred from homology"/>
<evidence type="ECO:0000256" key="4">
    <source>
        <dbReference type="ARBA" id="ARBA00038314"/>
    </source>
</evidence>
<evidence type="ECO:0000256" key="3">
    <source>
        <dbReference type="ARBA" id="ARBA00022691"/>
    </source>
</evidence>
<feature type="domain" description="Methyltransferase" evidence="5">
    <location>
        <begin position="88"/>
        <end position="187"/>
    </location>
</feature>
<sequence length="271" mass="31195">MSVWKAQTYRQQLPDDTRGFRELLESYAKIPPNAVEGHLHTIRDRAWAVASFPCVGMWSFTNLEYMQDPQFETITSRLKDEGSDDVFLDVACGLGQVLRKLAADGVDPKKLYGTDILSEYLDLGFDLFKDRDYFDQSHFIAADLIQHDKALARLDGKVTLIHASNLFHLFDWEQQVQISQNIVKLFKCQHEGVLLFGWQIGRLDPGTFTAYKTGNTRYLHNLSSLQTLWDEVGAKTETKWKVNAEWLGKLPFQIPGFPEDTRYLKFSVSRH</sequence>
<keyword evidence="3" id="KW-0949">S-adenosyl-L-methionine</keyword>
<evidence type="ECO:0000313" key="7">
    <source>
        <dbReference type="Proteomes" id="UP000622797"/>
    </source>
</evidence>
<dbReference type="InterPro" id="IPR041698">
    <property type="entry name" value="Methyltransf_25"/>
</dbReference>
<reference evidence="6" key="1">
    <citation type="journal article" date="2020" name="BMC Genomics">
        <title>Correction to: Identification and distribution of gene clusters required for synthesis of sphingolipid metabolism inhibitors in diverse species of the filamentous fungus Fusarium.</title>
        <authorList>
            <person name="Kim H.S."/>
            <person name="Lohmar J.M."/>
            <person name="Busman M."/>
            <person name="Brown D.W."/>
            <person name="Naumann T.A."/>
            <person name="Divon H.H."/>
            <person name="Lysoe E."/>
            <person name="Uhlig S."/>
            <person name="Proctor R.H."/>
        </authorList>
    </citation>
    <scope>NUCLEOTIDE SEQUENCE</scope>
    <source>
        <strain evidence="6">NRRL 20472</strain>
    </source>
</reference>
<comment type="caution">
    <text evidence="6">The sequence shown here is derived from an EMBL/GenBank/DDBJ whole genome shotgun (WGS) entry which is preliminary data.</text>
</comment>
<comment type="similarity">
    <text evidence="4">Belongs to the class I-like SAM-binding methyltransferase superfamily.</text>
</comment>
<evidence type="ECO:0000259" key="5">
    <source>
        <dbReference type="Pfam" id="PF13649"/>
    </source>
</evidence>
<keyword evidence="7" id="KW-1185">Reference proteome</keyword>
<dbReference type="Gene3D" id="3.40.50.150">
    <property type="entry name" value="Vaccinia Virus protein VP39"/>
    <property type="match status" value="1"/>
</dbReference>
<dbReference type="InterPro" id="IPR029063">
    <property type="entry name" value="SAM-dependent_MTases_sf"/>
</dbReference>
<name>A0A8H4U4R0_9HYPO</name>
<gene>
    <name evidence="6" type="ORF">FSARC_3237</name>
</gene>
<dbReference type="GO" id="GO:0016740">
    <property type="term" value="F:transferase activity"/>
    <property type="evidence" value="ECO:0007669"/>
    <property type="project" value="UniProtKB-KW"/>
</dbReference>
<dbReference type="InterPro" id="IPR051654">
    <property type="entry name" value="Meroterpenoid_MTases"/>
</dbReference>
<dbReference type="SUPFAM" id="SSF53335">
    <property type="entry name" value="S-adenosyl-L-methionine-dependent methyltransferases"/>
    <property type="match status" value="1"/>
</dbReference>